<keyword evidence="6" id="KW-1185">Reference proteome</keyword>
<dbReference type="PANTHER" id="PTHR19143:SF458">
    <property type="entry name" value="FIBRINOGEN C-TERMINAL DOMAIN-CONTAINING PROTEIN-RELATED"/>
    <property type="match status" value="1"/>
</dbReference>
<dbReference type="NCBIfam" id="NF040941">
    <property type="entry name" value="GGGWT_bact"/>
    <property type="match status" value="1"/>
</dbReference>
<dbReference type="SUPFAM" id="SSF56496">
    <property type="entry name" value="Fibrinogen C-terminal domain-like"/>
    <property type="match status" value="1"/>
</dbReference>
<dbReference type="CDD" id="cd00087">
    <property type="entry name" value="FReD"/>
    <property type="match status" value="1"/>
</dbReference>
<dbReference type="InterPro" id="IPR050373">
    <property type="entry name" value="Fibrinogen_C-term_domain"/>
</dbReference>
<dbReference type="GO" id="GO:0098609">
    <property type="term" value="P:cell-cell adhesion"/>
    <property type="evidence" value="ECO:0007669"/>
    <property type="project" value="UniProtKB-ARBA"/>
</dbReference>
<evidence type="ECO:0000256" key="2">
    <source>
        <dbReference type="ARBA" id="ARBA00023157"/>
    </source>
</evidence>
<dbReference type="PANTHER" id="PTHR19143">
    <property type="entry name" value="FIBRINOGEN/TENASCIN/ANGIOPOEITIN"/>
    <property type="match status" value="1"/>
</dbReference>
<evidence type="ECO:0000313" key="6">
    <source>
        <dbReference type="Proteomes" id="UP001054837"/>
    </source>
</evidence>
<name>A0AAV4VPT3_9ARAC</name>
<proteinExistence type="predicted"/>
<dbReference type="PROSITE" id="PS00514">
    <property type="entry name" value="FIBRINOGEN_C_1"/>
    <property type="match status" value="1"/>
</dbReference>
<gene>
    <name evidence="5" type="ORF">CDAR_604881</name>
</gene>
<organism evidence="5 6">
    <name type="scientific">Caerostris darwini</name>
    <dbReference type="NCBI Taxonomy" id="1538125"/>
    <lineage>
        <taxon>Eukaryota</taxon>
        <taxon>Metazoa</taxon>
        <taxon>Ecdysozoa</taxon>
        <taxon>Arthropoda</taxon>
        <taxon>Chelicerata</taxon>
        <taxon>Arachnida</taxon>
        <taxon>Araneae</taxon>
        <taxon>Araneomorphae</taxon>
        <taxon>Entelegynae</taxon>
        <taxon>Araneoidea</taxon>
        <taxon>Araneidae</taxon>
        <taxon>Caerostris</taxon>
    </lineage>
</organism>
<evidence type="ECO:0000256" key="3">
    <source>
        <dbReference type="ARBA" id="ARBA00053344"/>
    </source>
</evidence>
<dbReference type="EMBL" id="BPLQ01013356">
    <property type="protein sequence ID" value="GIY71508.1"/>
    <property type="molecule type" value="Genomic_DNA"/>
</dbReference>
<dbReference type="Gene3D" id="3.90.215.10">
    <property type="entry name" value="Gamma Fibrinogen, chain A, domain 1"/>
    <property type="match status" value="1"/>
</dbReference>
<comment type="function">
    <text evidence="3">Lectin involved in innate immunity. Agglutinates all types of human erythrocytes, Gram-positive and Gram-negative bacteria. Has a stronger agglutinating activity towards Gram-negative bacteria than towards Gram-positive bacteria. Specifically recognizes acetyl group-containing substances on agglutinated cells. The hemagglutinating activity was inhibited by EDTA, acetyl group-containing mono- and disaccharides, N-acetyl derivatives of amino acids, other acetyl group-containing substances, propionamide and benzamide. Enhances the antimicrobial activity of big defensin against Gram-positive bacteria but not against Gram-negative bacteria.</text>
</comment>
<dbReference type="PROSITE" id="PS51406">
    <property type="entry name" value="FIBRINOGEN_C_2"/>
    <property type="match status" value="1"/>
</dbReference>
<reference evidence="5 6" key="1">
    <citation type="submission" date="2021-06" db="EMBL/GenBank/DDBJ databases">
        <title>Caerostris darwini draft genome.</title>
        <authorList>
            <person name="Kono N."/>
            <person name="Arakawa K."/>
        </authorList>
    </citation>
    <scope>NUCLEOTIDE SEQUENCE [LARGE SCALE GENOMIC DNA]</scope>
</reference>
<dbReference type="Pfam" id="PF00147">
    <property type="entry name" value="Fibrinogen_C"/>
    <property type="match status" value="1"/>
</dbReference>
<evidence type="ECO:0000256" key="1">
    <source>
        <dbReference type="ARBA" id="ARBA00022837"/>
    </source>
</evidence>
<dbReference type="FunFam" id="3.90.215.10:FF:000001">
    <property type="entry name" value="Tenascin isoform 1"/>
    <property type="match status" value="1"/>
</dbReference>
<dbReference type="SMART" id="SM00186">
    <property type="entry name" value="FBG"/>
    <property type="match status" value="1"/>
</dbReference>
<dbReference type="InterPro" id="IPR002181">
    <property type="entry name" value="Fibrinogen_a/b/g_C_dom"/>
</dbReference>
<comment type="caution">
    <text evidence="5">The sequence shown here is derived from an EMBL/GenBank/DDBJ whole genome shotgun (WGS) entry which is preliminary data.</text>
</comment>
<dbReference type="InterPro" id="IPR036056">
    <property type="entry name" value="Fibrinogen-like_C"/>
</dbReference>
<dbReference type="AlphaFoldDB" id="A0AAV4VPT3"/>
<protein>
    <submittedName>
        <fullName evidence="5">Techylectin-5A</fullName>
    </submittedName>
</protein>
<evidence type="ECO:0000313" key="5">
    <source>
        <dbReference type="EMBL" id="GIY71508.1"/>
    </source>
</evidence>
<evidence type="ECO:0000259" key="4">
    <source>
        <dbReference type="PROSITE" id="PS51406"/>
    </source>
</evidence>
<keyword evidence="2" id="KW-1015">Disulfide bond</keyword>
<keyword evidence="1" id="KW-0106">Calcium</keyword>
<dbReference type="GO" id="GO:0030246">
    <property type="term" value="F:carbohydrate binding"/>
    <property type="evidence" value="ECO:0007669"/>
    <property type="project" value="UniProtKB-ARBA"/>
</dbReference>
<feature type="domain" description="Fibrinogen C-terminal" evidence="4">
    <location>
        <begin position="73"/>
        <end position="304"/>
    </location>
</feature>
<dbReference type="GO" id="GO:0005615">
    <property type="term" value="C:extracellular space"/>
    <property type="evidence" value="ECO:0007669"/>
    <property type="project" value="TreeGrafter"/>
</dbReference>
<dbReference type="InterPro" id="IPR020837">
    <property type="entry name" value="Fibrinogen_CS"/>
</dbReference>
<sequence>MSETFCRAPCKMMNRSHINSNAKNKNIQRRCHFMYFIFFVSLAFSQTRGNEASTCDVSERSTSYLDAAVDMISKAKDYFPVCKPIRVSQADGLRGSVAQWTQQERRLHSVAEDKPLDVYCDMHTDGGGWTVIQRRGNFQRSQDYFFKDWASYKKGFGDNEKDFWLGNDNIFALSNQRLYSIRFDLKAVDGEKRYALYDTFWIDDESHNYTLHIQDYSGDAGDSMISGHNNHKFSTKDQDNDPNEGNCAESYKGAWWYSSCHTSNLNGLYLRGVHKSSADGVNWSSFRGLNEALDTTEMKIRPKSFKKVLIGEETPKDF</sequence>
<dbReference type="Proteomes" id="UP001054837">
    <property type="component" value="Unassembled WGS sequence"/>
</dbReference>
<dbReference type="InterPro" id="IPR014716">
    <property type="entry name" value="Fibrinogen_a/b/g_C_1"/>
</dbReference>
<accession>A0AAV4VPT3</accession>